<sequence>MQIVNDRFSQKSSSTEHDRTPPEHSAGSTDVSFFTSLFEGSHPTNTIASKPDVSLLLTEASKHLSNSRDGFAKIIRSTKKGIDVEAIGNYPRELHNAQLTTQLMVKCLAKTTQCIDKISNMQS</sequence>
<reference evidence="2 3" key="1">
    <citation type="submission" date="2015-02" db="EMBL/GenBank/DDBJ databases">
        <title>Two Pseudomonas sp. nov., isolated from raw milk.</title>
        <authorList>
            <person name="Wenning M."/>
            <person name="von Neubeck M."/>
            <person name="Huptas C."/>
            <person name="Scherer S."/>
        </authorList>
    </citation>
    <scope>NUCLEOTIDE SEQUENCE [LARGE SCALE GENOMIC DNA]</scope>
    <source>
        <strain evidence="2 3">DSM 29164</strain>
    </source>
</reference>
<gene>
    <name evidence="2" type="ORF">TX23_07915</name>
</gene>
<feature type="region of interest" description="Disordered" evidence="1">
    <location>
        <begin position="1"/>
        <end position="29"/>
    </location>
</feature>
<evidence type="ECO:0000313" key="2">
    <source>
        <dbReference type="EMBL" id="KRP74339.1"/>
    </source>
</evidence>
<evidence type="ECO:0000313" key="3">
    <source>
        <dbReference type="Proteomes" id="UP000050852"/>
    </source>
</evidence>
<dbReference type="AlphaFoldDB" id="A0A0R3AVA0"/>
<dbReference type="EMBL" id="JYLN01000002">
    <property type="protein sequence ID" value="KRP74339.1"/>
    <property type="molecule type" value="Genomic_DNA"/>
</dbReference>
<name>A0A0R3AVA0_9PSED</name>
<dbReference type="RefSeq" id="WP_057701702.1">
    <property type="nucleotide sequence ID" value="NZ_JABWQI010000004.1"/>
</dbReference>
<protein>
    <submittedName>
        <fullName evidence="2">Type III secretion protein</fullName>
    </submittedName>
</protein>
<evidence type="ECO:0000256" key="1">
    <source>
        <dbReference type="SAM" id="MobiDB-lite"/>
    </source>
</evidence>
<accession>A0A0R3AVA0</accession>
<dbReference type="Proteomes" id="UP000050852">
    <property type="component" value="Unassembled WGS sequence"/>
</dbReference>
<dbReference type="OrthoDB" id="6897857at2"/>
<dbReference type="PATRIC" id="fig|1615673.3.peg.2600"/>
<organism evidence="2 3">
    <name type="scientific">Pseudomonas paralactis</name>
    <dbReference type="NCBI Taxonomy" id="1615673"/>
    <lineage>
        <taxon>Bacteria</taxon>
        <taxon>Pseudomonadati</taxon>
        <taxon>Pseudomonadota</taxon>
        <taxon>Gammaproteobacteria</taxon>
        <taxon>Pseudomonadales</taxon>
        <taxon>Pseudomonadaceae</taxon>
        <taxon>Pseudomonas</taxon>
    </lineage>
</organism>
<proteinExistence type="predicted"/>
<comment type="caution">
    <text evidence="2">The sequence shown here is derived from an EMBL/GenBank/DDBJ whole genome shotgun (WGS) entry which is preliminary data.</text>
</comment>